<dbReference type="Pfam" id="PF00443">
    <property type="entry name" value="UCH"/>
    <property type="match status" value="1"/>
</dbReference>
<evidence type="ECO:0000259" key="2">
    <source>
        <dbReference type="PROSITE" id="PS50235"/>
    </source>
</evidence>
<dbReference type="EC" id="3.4.19.12" evidence="1"/>
<comment type="caution">
    <text evidence="3">The sequence shown here is derived from an EMBL/GenBank/DDBJ whole genome shotgun (WGS) entry which is preliminary data.</text>
</comment>
<evidence type="ECO:0000313" key="4">
    <source>
        <dbReference type="Proteomes" id="UP000886653"/>
    </source>
</evidence>
<accession>A0A9P6NIY5</accession>
<dbReference type="InterPro" id="IPR001394">
    <property type="entry name" value="Peptidase_C19_UCH"/>
</dbReference>
<dbReference type="Gene3D" id="3.90.70.10">
    <property type="entry name" value="Cysteine proteinases"/>
    <property type="match status" value="1"/>
</dbReference>
<evidence type="ECO:0000256" key="1">
    <source>
        <dbReference type="RuleBase" id="RU366025"/>
    </source>
</evidence>
<dbReference type="EMBL" id="MU167255">
    <property type="protein sequence ID" value="KAG0146848.1"/>
    <property type="molecule type" value="Genomic_DNA"/>
</dbReference>
<dbReference type="PANTHER" id="PTHR24006:SF937">
    <property type="entry name" value="UBIQUITIN CARBOXYL-TERMINAL HYDROLASE"/>
    <property type="match status" value="1"/>
</dbReference>
<evidence type="ECO:0000313" key="3">
    <source>
        <dbReference type="EMBL" id="KAG0146848.1"/>
    </source>
</evidence>
<comment type="catalytic activity">
    <reaction evidence="1">
        <text>Thiol-dependent hydrolysis of ester, thioester, amide, peptide and isopeptide bonds formed by the C-terminal Gly of ubiquitin (a 76-residue protein attached to proteins as an intracellular targeting signal).</text>
        <dbReference type="EC" id="3.4.19.12"/>
    </reaction>
</comment>
<dbReference type="GO" id="GO:0005829">
    <property type="term" value="C:cytosol"/>
    <property type="evidence" value="ECO:0007669"/>
    <property type="project" value="TreeGrafter"/>
</dbReference>
<dbReference type="PANTHER" id="PTHR24006">
    <property type="entry name" value="UBIQUITIN CARBOXYL-TERMINAL HYDROLASE"/>
    <property type="match status" value="1"/>
</dbReference>
<dbReference type="GO" id="GO:0016579">
    <property type="term" value="P:protein deubiquitination"/>
    <property type="evidence" value="ECO:0007669"/>
    <property type="project" value="InterPro"/>
</dbReference>
<dbReference type="OrthoDB" id="289038at2759"/>
<reference evidence="3" key="1">
    <citation type="submission" date="2013-11" db="EMBL/GenBank/DDBJ databases">
        <title>Genome sequence of the fusiform rust pathogen reveals effectors for host alternation and coevolution with pine.</title>
        <authorList>
            <consortium name="DOE Joint Genome Institute"/>
            <person name="Smith K."/>
            <person name="Pendleton A."/>
            <person name="Kubisiak T."/>
            <person name="Anderson C."/>
            <person name="Salamov A."/>
            <person name="Aerts A."/>
            <person name="Riley R."/>
            <person name="Clum A."/>
            <person name="Lindquist E."/>
            <person name="Ence D."/>
            <person name="Campbell M."/>
            <person name="Kronenberg Z."/>
            <person name="Feau N."/>
            <person name="Dhillon B."/>
            <person name="Hamelin R."/>
            <person name="Burleigh J."/>
            <person name="Smith J."/>
            <person name="Yandell M."/>
            <person name="Nelson C."/>
            <person name="Grigoriev I."/>
            <person name="Davis J."/>
        </authorList>
    </citation>
    <scope>NUCLEOTIDE SEQUENCE</scope>
    <source>
        <strain evidence="3">G11</strain>
    </source>
</reference>
<keyword evidence="1" id="KW-0833">Ubl conjugation pathway</keyword>
<dbReference type="AlphaFoldDB" id="A0A9P6NIY5"/>
<organism evidence="3 4">
    <name type="scientific">Cronartium quercuum f. sp. fusiforme G11</name>
    <dbReference type="NCBI Taxonomy" id="708437"/>
    <lineage>
        <taxon>Eukaryota</taxon>
        <taxon>Fungi</taxon>
        <taxon>Dikarya</taxon>
        <taxon>Basidiomycota</taxon>
        <taxon>Pucciniomycotina</taxon>
        <taxon>Pucciniomycetes</taxon>
        <taxon>Pucciniales</taxon>
        <taxon>Coleosporiaceae</taxon>
        <taxon>Cronartium</taxon>
    </lineage>
</organism>
<name>A0A9P6NIY5_9BASI</name>
<dbReference type="InterPro" id="IPR038765">
    <property type="entry name" value="Papain-like_cys_pep_sf"/>
</dbReference>
<gene>
    <name evidence="3" type="ORF">CROQUDRAFT_700859</name>
</gene>
<dbReference type="GO" id="GO:0005634">
    <property type="term" value="C:nucleus"/>
    <property type="evidence" value="ECO:0007669"/>
    <property type="project" value="TreeGrafter"/>
</dbReference>
<dbReference type="PROSITE" id="PS00973">
    <property type="entry name" value="USP_2"/>
    <property type="match status" value="1"/>
</dbReference>
<keyword evidence="1" id="KW-0378">Hydrolase</keyword>
<dbReference type="GO" id="GO:0006508">
    <property type="term" value="P:proteolysis"/>
    <property type="evidence" value="ECO:0007669"/>
    <property type="project" value="UniProtKB-KW"/>
</dbReference>
<sequence length="448" mass="50086">MLATLIAIESGSRLSYNLASFCLHCRSGTGPKIICLGCGGAYCYLRKSGGKAGRCYETHLGKSSKCSIGIDVICQEFICLTCGDVVRPDDSELKILSKKLYLIKRPFLPSCLDRTTQHIFPPRGFRNLGNSCYMNVILQILLRIPELQCYFLMDHHNRDRQHATEDEVICCACELVTILQGTVTGERAKEITPVGFLYSLWMNSGDGEDFAGYREADAHECLLACLNQLHSSTQVASALDPTCHCPIHALFRCELKSELICGHCNSTSHKVDPILDLSLEIGHLAHLEKLKLVDCLESFTRTEALKEKGYTCTECEVASGATTKSLKISKLSHLLCIQLKRFEHRGTSVKLDKFVQFPLMLDMRPYTVSPRNSKDTDQSRYFYKLTGIVRHQGNASSGHYQAIVCQDELYFCFNDSSVNVMKLKDVLETEAYILVYSSVSTVPIIPTK</sequence>
<dbReference type="InterPro" id="IPR018200">
    <property type="entry name" value="USP_CS"/>
</dbReference>
<dbReference type="InterPro" id="IPR028889">
    <property type="entry name" value="USP"/>
</dbReference>
<feature type="domain" description="USP" evidence="2">
    <location>
        <begin position="123"/>
        <end position="439"/>
    </location>
</feature>
<dbReference type="PROSITE" id="PS50235">
    <property type="entry name" value="USP_3"/>
    <property type="match status" value="1"/>
</dbReference>
<protein>
    <recommendedName>
        <fullName evidence="1">Ubiquitin carboxyl-terminal hydrolase</fullName>
        <ecNumber evidence="1">3.4.19.12</ecNumber>
    </recommendedName>
</protein>
<dbReference type="GO" id="GO:0004843">
    <property type="term" value="F:cysteine-type deubiquitinase activity"/>
    <property type="evidence" value="ECO:0007669"/>
    <property type="project" value="UniProtKB-UniRule"/>
</dbReference>
<keyword evidence="1" id="KW-0788">Thiol protease</keyword>
<dbReference type="Proteomes" id="UP000886653">
    <property type="component" value="Unassembled WGS sequence"/>
</dbReference>
<keyword evidence="1" id="KW-0645">Protease</keyword>
<proteinExistence type="inferred from homology"/>
<dbReference type="InterPro" id="IPR050164">
    <property type="entry name" value="Peptidase_C19"/>
</dbReference>
<dbReference type="SUPFAM" id="SSF54001">
    <property type="entry name" value="Cysteine proteinases"/>
    <property type="match status" value="1"/>
</dbReference>
<comment type="similarity">
    <text evidence="1">Belongs to the peptidase C19 family.</text>
</comment>
<dbReference type="PROSITE" id="PS00972">
    <property type="entry name" value="USP_1"/>
    <property type="match status" value="1"/>
</dbReference>
<keyword evidence="4" id="KW-1185">Reference proteome</keyword>